<feature type="non-terminal residue" evidence="1">
    <location>
        <position position="1"/>
    </location>
</feature>
<name>A0A8J2JVD5_9HEXA</name>
<organism evidence="1 2">
    <name type="scientific">Allacma fusca</name>
    <dbReference type="NCBI Taxonomy" id="39272"/>
    <lineage>
        <taxon>Eukaryota</taxon>
        <taxon>Metazoa</taxon>
        <taxon>Ecdysozoa</taxon>
        <taxon>Arthropoda</taxon>
        <taxon>Hexapoda</taxon>
        <taxon>Collembola</taxon>
        <taxon>Symphypleona</taxon>
        <taxon>Sminthuridae</taxon>
        <taxon>Allacma</taxon>
    </lineage>
</organism>
<evidence type="ECO:0000313" key="1">
    <source>
        <dbReference type="EMBL" id="CAG7724688.1"/>
    </source>
</evidence>
<dbReference type="AlphaFoldDB" id="A0A8J2JVD5"/>
<dbReference type="EMBL" id="CAJVCH010112575">
    <property type="protein sequence ID" value="CAG7724688.1"/>
    <property type="molecule type" value="Genomic_DNA"/>
</dbReference>
<sequence length="26" mass="2719">EEGKDDEALKLAITLNLGSDSLTAKS</sequence>
<proteinExistence type="predicted"/>
<evidence type="ECO:0000313" key="2">
    <source>
        <dbReference type="Proteomes" id="UP000708208"/>
    </source>
</evidence>
<protein>
    <submittedName>
        <fullName evidence="1">Uncharacterized protein</fullName>
    </submittedName>
</protein>
<keyword evidence="2" id="KW-1185">Reference proteome</keyword>
<feature type="non-terminal residue" evidence="1">
    <location>
        <position position="26"/>
    </location>
</feature>
<dbReference type="Proteomes" id="UP000708208">
    <property type="component" value="Unassembled WGS sequence"/>
</dbReference>
<accession>A0A8J2JVD5</accession>
<gene>
    <name evidence="1" type="ORF">AFUS01_LOCUS13691</name>
</gene>
<reference evidence="1" key="1">
    <citation type="submission" date="2021-06" db="EMBL/GenBank/DDBJ databases">
        <authorList>
            <person name="Hodson N. C."/>
            <person name="Mongue J. A."/>
            <person name="Jaron S. K."/>
        </authorList>
    </citation>
    <scope>NUCLEOTIDE SEQUENCE</scope>
</reference>
<comment type="caution">
    <text evidence="1">The sequence shown here is derived from an EMBL/GenBank/DDBJ whole genome shotgun (WGS) entry which is preliminary data.</text>
</comment>